<evidence type="ECO:0000256" key="1">
    <source>
        <dbReference type="SAM" id="Coils"/>
    </source>
</evidence>
<proteinExistence type="predicted"/>
<feature type="region of interest" description="Disordered" evidence="2">
    <location>
        <begin position="679"/>
        <end position="790"/>
    </location>
</feature>
<dbReference type="AlphaFoldDB" id="A0A6J2TM05"/>
<protein>
    <submittedName>
        <fullName evidence="4">Uncharacterized protein LOC115626382</fullName>
    </submittedName>
</protein>
<dbReference type="OrthoDB" id="7862933at2759"/>
<reference evidence="4" key="1">
    <citation type="submission" date="2025-08" db="UniProtKB">
        <authorList>
            <consortium name="RefSeq"/>
        </authorList>
    </citation>
    <scope>IDENTIFICATION</scope>
    <source>
        <strain evidence="4">11010-0011.00</strain>
        <tissue evidence="4">Whole body</tissue>
    </source>
</reference>
<evidence type="ECO:0000256" key="2">
    <source>
        <dbReference type="SAM" id="MobiDB-lite"/>
    </source>
</evidence>
<keyword evidence="1" id="KW-0175">Coiled coil</keyword>
<dbReference type="RefSeq" id="XP_030377601.1">
    <property type="nucleotide sequence ID" value="XM_030521741.1"/>
</dbReference>
<organism evidence="3 4">
    <name type="scientific">Drosophila lebanonensis</name>
    <name type="common">Fruit fly</name>
    <name type="synonym">Scaptodrosophila lebanonensis</name>
    <dbReference type="NCBI Taxonomy" id="7225"/>
    <lineage>
        <taxon>Eukaryota</taxon>
        <taxon>Metazoa</taxon>
        <taxon>Ecdysozoa</taxon>
        <taxon>Arthropoda</taxon>
        <taxon>Hexapoda</taxon>
        <taxon>Insecta</taxon>
        <taxon>Pterygota</taxon>
        <taxon>Neoptera</taxon>
        <taxon>Endopterygota</taxon>
        <taxon>Diptera</taxon>
        <taxon>Brachycera</taxon>
        <taxon>Muscomorpha</taxon>
        <taxon>Ephydroidea</taxon>
        <taxon>Drosophilidae</taxon>
        <taxon>Scaptodrosophila</taxon>
    </lineage>
</organism>
<dbReference type="GeneID" id="115626382"/>
<keyword evidence="3" id="KW-1185">Reference proteome</keyword>
<sequence length="1211" mass="140757">MVVKNRPVRRALFLYSKAKSLHNYEKRAAKSLRLLRQIRVVLILTLRTVLEKRGREESVRKAVQVQKSLKKHQKMLTSLRRSLKRQGRELQATFQEDRRLERKLRNLQQKAERRINLRTFLQTYFADIKKIIDSDQPYNPKVQSVLSHKTQNYFLTERNKSKDLRPAVQMLQNALNTIAKPRYKTQRSVRFHPKSKKMSYAKQWNLKDSPNEQITKSKARKHRKINVGDEDQVDIPDAAESLKTSISQVLHPKKRMRSTKKLNKKEVLAEEILDVSLPKTRKSLKKKHRKWKEDPADDVTDESYWKSRKRLRKGKKLHKKDESIYQMANMQKTLRKMHKRRQSKKRKSGNTLEFNIMHFLQRLPKSDMKKRRRQTNIEDDELAPFLDEVNELNQKQRRTLLGEQLANDSKDEKIKKRKGKGKRLPKIRLRKDNSVDAESQLASYESGGKLSSLKKQSNLKTAERILNMLNEAANETKLKSKMKDHLQRMLLKYKTDAGNQRLLWSRKDKKLLSKIELAVKSDNVYKDNVHKSGKKKRRVPLSKTAAEIENLQAEFETVENIVRKFERNEGNEQKTEEEAEADLKKLEVKVKTVEQLVEVLQKSKSAMEEPLDAETSADLEKLEEKFKTVKRIVELLNKAIQERKPPSESIVAAELDRLYTKFKTMRRGDPLLKSFVYRRKHPDEQMPMQDQLTTGKSTDPSKGQIGEVKVSEPGPPPHQKGKQFSISEEPPDVVPNTVWENTDITSIEDITRSSDLSNKSDLPKIEHTKATEKQKSSKKKDSGKKGTIKAESSLEPVATVDNVNALSANRVMKWNKTHSVFSAKLPVTDLHTKQETPPTKGDDSDQMDVKPKQSYLPNVQKSIHNDVGYKPAQSSATEENPQIPVKKQVSYVTFSDAKTEIPPVPALVPLMRSQQRGEEESSDSSLTSTKRNQRELRKQLALKREEENKLMNKAQRLFQIIVSQKVPPKQSDIDLLNEYGREPQQYNNRLSLLCARFNTRKDKEQRCDPYFIEYTYENIMHEIEEAQRNQRVSDELRSVKSLPLDCSSSNVQNTIFDNEYVENLRQKWKNIFENTEKSPMELQLAAMRQKKLKEMDMAEKAERQRKSLELRGIRARRPLSALYSDPRLTHRMRKVLEEIGVMERPKAPRRNSCPICGKPNAVKRQHSDNNQFKDVKSTSTMGSHYSASEHYKDAKCGLQECFTCTQLPGTF</sequence>
<feature type="region of interest" description="Disordered" evidence="2">
    <location>
        <begin position="913"/>
        <end position="936"/>
    </location>
</feature>
<accession>A0A6J2TM05</accession>
<dbReference type="Proteomes" id="UP000504634">
    <property type="component" value="Unplaced"/>
</dbReference>
<evidence type="ECO:0000313" key="4">
    <source>
        <dbReference type="RefSeq" id="XP_030377601.1"/>
    </source>
</evidence>
<evidence type="ECO:0000313" key="3">
    <source>
        <dbReference type="Proteomes" id="UP000504634"/>
    </source>
</evidence>
<feature type="compositionally biased region" description="Basic and acidic residues" evidence="2">
    <location>
        <begin position="830"/>
        <end position="848"/>
    </location>
</feature>
<feature type="compositionally biased region" description="Basic and acidic residues" evidence="2">
    <location>
        <begin position="761"/>
        <end position="784"/>
    </location>
</feature>
<feature type="region of interest" description="Disordered" evidence="2">
    <location>
        <begin position="828"/>
        <end position="848"/>
    </location>
</feature>
<feature type="compositionally biased region" description="Basic residues" evidence="2">
    <location>
        <begin position="415"/>
        <end position="424"/>
    </location>
</feature>
<gene>
    <name evidence="4" type="primary">LOC115626382</name>
</gene>
<feature type="region of interest" description="Disordered" evidence="2">
    <location>
        <begin position="402"/>
        <end position="424"/>
    </location>
</feature>
<feature type="compositionally biased region" description="Polar residues" evidence="2">
    <location>
        <begin position="688"/>
        <end position="701"/>
    </location>
</feature>
<feature type="coiled-coil region" evidence="1">
    <location>
        <begin position="1084"/>
        <end position="1111"/>
    </location>
</feature>
<feature type="coiled-coil region" evidence="1">
    <location>
        <begin position="69"/>
        <end position="110"/>
    </location>
</feature>
<name>A0A6J2TM05_DROLE</name>
<feature type="coiled-coil region" evidence="1">
    <location>
        <begin position="541"/>
        <end position="639"/>
    </location>
</feature>